<protein>
    <submittedName>
        <fullName evidence="2">Uncharacterized protein</fullName>
    </submittedName>
</protein>
<dbReference type="AlphaFoldDB" id="A0A2P4PKG5"/>
<comment type="caution">
    <text evidence="2">The sequence shown here is derived from an EMBL/GenBank/DDBJ whole genome shotgun (WGS) entry which is preliminary data.</text>
</comment>
<keyword evidence="1" id="KW-0472">Membrane</keyword>
<name>A0A2P4PKG5_RHIID</name>
<sequence>MIYRLIYLFLYKIIEHNLFVLYNFIFNMMQELCKQTNNENVFNVFYQFVGKEGKIFFIHTKNI</sequence>
<reference evidence="2 3" key="2">
    <citation type="journal article" date="2018" name="New Phytol.">
        <title>High intraspecific genome diversity in the model arbuscular mycorrhizal symbiont Rhizophagus irregularis.</title>
        <authorList>
            <person name="Chen E.C.H."/>
            <person name="Morin E."/>
            <person name="Beaudet D."/>
            <person name="Noel J."/>
            <person name="Yildirir G."/>
            <person name="Ndikumana S."/>
            <person name="Charron P."/>
            <person name="St-Onge C."/>
            <person name="Giorgi J."/>
            <person name="Kruger M."/>
            <person name="Marton T."/>
            <person name="Ropars J."/>
            <person name="Grigoriev I.V."/>
            <person name="Hainaut M."/>
            <person name="Henrissat B."/>
            <person name="Roux C."/>
            <person name="Martin F."/>
            <person name="Corradi N."/>
        </authorList>
    </citation>
    <scope>NUCLEOTIDE SEQUENCE [LARGE SCALE GENOMIC DNA]</scope>
    <source>
        <strain evidence="2 3">DAOM 197198</strain>
    </source>
</reference>
<keyword evidence="1" id="KW-0812">Transmembrane</keyword>
<proteinExistence type="predicted"/>
<keyword evidence="1" id="KW-1133">Transmembrane helix</keyword>
<dbReference type="Proteomes" id="UP000018888">
    <property type="component" value="Unassembled WGS sequence"/>
</dbReference>
<reference evidence="2 3" key="1">
    <citation type="journal article" date="2013" name="Proc. Natl. Acad. Sci. U.S.A.">
        <title>Genome of an arbuscular mycorrhizal fungus provides insight into the oldest plant symbiosis.</title>
        <authorList>
            <person name="Tisserant E."/>
            <person name="Malbreil M."/>
            <person name="Kuo A."/>
            <person name="Kohler A."/>
            <person name="Symeonidi A."/>
            <person name="Balestrini R."/>
            <person name="Charron P."/>
            <person name="Duensing N."/>
            <person name="Frei Dit Frey N."/>
            <person name="Gianinazzi-Pearson V."/>
            <person name="Gilbert L.B."/>
            <person name="Handa Y."/>
            <person name="Herr J.R."/>
            <person name="Hijri M."/>
            <person name="Koul R."/>
            <person name="Kawaguchi M."/>
            <person name="Krajinski F."/>
            <person name="Lammers P.J."/>
            <person name="Masclaux F.G."/>
            <person name="Murat C."/>
            <person name="Morin E."/>
            <person name="Ndikumana S."/>
            <person name="Pagni M."/>
            <person name="Petitpierre D."/>
            <person name="Requena N."/>
            <person name="Rosikiewicz P."/>
            <person name="Riley R."/>
            <person name="Saito K."/>
            <person name="San Clemente H."/>
            <person name="Shapiro H."/>
            <person name="van Tuinen D."/>
            <person name="Becard G."/>
            <person name="Bonfante P."/>
            <person name="Paszkowski U."/>
            <person name="Shachar-Hill Y.Y."/>
            <person name="Tuskan G.A."/>
            <person name="Young P.W."/>
            <person name="Sanders I.R."/>
            <person name="Henrissat B."/>
            <person name="Rensing S.A."/>
            <person name="Grigoriev I.V."/>
            <person name="Corradi N."/>
            <person name="Roux C."/>
            <person name="Martin F."/>
        </authorList>
    </citation>
    <scope>NUCLEOTIDE SEQUENCE [LARGE SCALE GENOMIC DNA]</scope>
    <source>
        <strain evidence="2 3">DAOM 197198</strain>
    </source>
</reference>
<evidence type="ECO:0000256" key="1">
    <source>
        <dbReference type="SAM" id="Phobius"/>
    </source>
</evidence>
<accession>A0A2P4PKG5</accession>
<evidence type="ECO:0000313" key="3">
    <source>
        <dbReference type="Proteomes" id="UP000018888"/>
    </source>
</evidence>
<keyword evidence="3" id="KW-1185">Reference proteome</keyword>
<organism evidence="2 3">
    <name type="scientific">Rhizophagus irregularis (strain DAOM 181602 / DAOM 197198 / MUCL 43194)</name>
    <name type="common">Arbuscular mycorrhizal fungus</name>
    <name type="synonym">Glomus intraradices</name>
    <dbReference type="NCBI Taxonomy" id="747089"/>
    <lineage>
        <taxon>Eukaryota</taxon>
        <taxon>Fungi</taxon>
        <taxon>Fungi incertae sedis</taxon>
        <taxon>Mucoromycota</taxon>
        <taxon>Glomeromycotina</taxon>
        <taxon>Glomeromycetes</taxon>
        <taxon>Glomerales</taxon>
        <taxon>Glomeraceae</taxon>
        <taxon>Rhizophagus</taxon>
    </lineage>
</organism>
<evidence type="ECO:0000313" key="2">
    <source>
        <dbReference type="EMBL" id="POG65874.1"/>
    </source>
</evidence>
<feature type="transmembrane region" description="Helical" evidence="1">
    <location>
        <begin position="6"/>
        <end position="25"/>
    </location>
</feature>
<dbReference type="VEuPathDB" id="FungiDB:RhiirFUN_000268"/>
<dbReference type="EMBL" id="AUPC02000204">
    <property type="protein sequence ID" value="POG65874.1"/>
    <property type="molecule type" value="Genomic_DNA"/>
</dbReference>
<gene>
    <name evidence="2" type="ORF">GLOIN_2v403882</name>
</gene>